<protein>
    <recommendedName>
        <fullName evidence="6">F-box domain-containing protein</fullName>
    </recommendedName>
</protein>
<dbReference type="Gene3D" id="1.20.1280.50">
    <property type="match status" value="1"/>
</dbReference>
<dbReference type="InterPro" id="IPR050232">
    <property type="entry name" value="FBL13/AtMIF1-like"/>
</dbReference>
<feature type="domain" description="FBD" evidence="3">
    <location>
        <begin position="349"/>
        <end position="392"/>
    </location>
</feature>
<dbReference type="InterPro" id="IPR036047">
    <property type="entry name" value="F-box-like_dom_sf"/>
</dbReference>
<dbReference type="EMBL" id="SDMP01000018">
    <property type="protein sequence ID" value="RYQ96284.1"/>
    <property type="molecule type" value="Genomic_DNA"/>
</dbReference>
<proteinExistence type="predicted"/>
<gene>
    <name evidence="4" type="ORF">Ahy_B08g091988</name>
</gene>
<name>A0A444Y2X3_ARAHY</name>
<organism evidence="4 5">
    <name type="scientific">Arachis hypogaea</name>
    <name type="common">Peanut</name>
    <dbReference type="NCBI Taxonomy" id="3818"/>
    <lineage>
        <taxon>Eukaryota</taxon>
        <taxon>Viridiplantae</taxon>
        <taxon>Streptophyta</taxon>
        <taxon>Embryophyta</taxon>
        <taxon>Tracheophyta</taxon>
        <taxon>Spermatophyta</taxon>
        <taxon>Magnoliopsida</taxon>
        <taxon>eudicotyledons</taxon>
        <taxon>Gunneridae</taxon>
        <taxon>Pentapetalae</taxon>
        <taxon>rosids</taxon>
        <taxon>fabids</taxon>
        <taxon>Fabales</taxon>
        <taxon>Fabaceae</taxon>
        <taxon>Papilionoideae</taxon>
        <taxon>50 kb inversion clade</taxon>
        <taxon>dalbergioids sensu lato</taxon>
        <taxon>Dalbergieae</taxon>
        <taxon>Pterocarpus clade</taxon>
        <taxon>Arachis</taxon>
    </lineage>
</organism>
<dbReference type="PANTHER" id="PTHR31900">
    <property type="entry name" value="F-BOX/RNI SUPERFAMILY PROTEIN-RELATED"/>
    <property type="match status" value="1"/>
</dbReference>
<dbReference type="PANTHER" id="PTHR31900:SF32">
    <property type="entry name" value="F-BOX_RNI_FBD-LIKE DOMAIN PROTEIN"/>
    <property type="match status" value="1"/>
</dbReference>
<dbReference type="Pfam" id="PF08387">
    <property type="entry name" value="FBD"/>
    <property type="match status" value="1"/>
</dbReference>
<dbReference type="InterPro" id="IPR001810">
    <property type="entry name" value="F-box_dom"/>
</dbReference>
<evidence type="ECO:0000256" key="1">
    <source>
        <dbReference type="SAM" id="MobiDB-lite"/>
    </source>
</evidence>
<sequence length="434" mass="49940">MDSGSSTHEHDPVKRQKENNEGEDRISELPECIISRILSLLPTEEAVRTSVLSKEWINHWRSITNHFCLPTLQDWTTSPSLSMATMMSNLNDWIYGALNKFPKKLCIKSERKLSFSFSTAHSLFTSQSLQELEIYMSYCSANIIVPTSRVHLGQLKFLTLHEVEFSCSDKDPELSLPLKTVNCIWLGVRCVTFNVPLLETIDITQHTNSSRLEGNCEIKFRALHLKEFCLRDYVYRSRYTMIDPSSAQNASATLILPPYERRVSSTMQYGALVLLKQFSQVRYLKFGGLDVLAQQVVILLPEFGMLRHLELDSITGEFLLALLLKTPILNTLVVERLKYEYYKALLKSADVPDCLRHTLQVVKFRDVCGDEHELCFAKLFMEKGSVLKRMSFSLSHLFVKSEAIEELKEKLSGLKKCLTYTIVEVVKEDYYNFW</sequence>
<evidence type="ECO:0000313" key="5">
    <source>
        <dbReference type="Proteomes" id="UP000289738"/>
    </source>
</evidence>
<feature type="region of interest" description="Disordered" evidence="1">
    <location>
        <begin position="1"/>
        <end position="25"/>
    </location>
</feature>
<feature type="compositionally biased region" description="Basic and acidic residues" evidence="1">
    <location>
        <begin position="7"/>
        <end position="25"/>
    </location>
</feature>
<reference evidence="4 5" key="1">
    <citation type="submission" date="2019-01" db="EMBL/GenBank/DDBJ databases">
        <title>Sequencing of cultivated peanut Arachis hypogaea provides insights into genome evolution and oil improvement.</title>
        <authorList>
            <person name="Chen X."/>
        </authorList>
    </citation>
    <scope>NUCLEOTIDE SEQUENCE [LARGE SCALE GENOMIC DNA]</scope>
    <source>
        <strain evidence="5">cv. Fuhuasheng</strain>
        <tissue evidence="4">Leaves</tissue>
    </source>
</reference>
<evidence type="ECO:0008006" key="6">
    <source>
        <dbReference type="Google" id="ProtNLM"/>
    </source>
</evidence>
<feature type="domain" description="F-box" evidence="2">
    <location>
        <begin position="26"/>
        <end position="65"/>
    </location>
</feature>
<evidence type="ECO:0000259" key="3">
    <source>
        <dbReference type="Pfam" id="PF08387"/>
    </source>
</evidence>
<evidence type="ECO:0000259" key="2">
    <source>
        <dbReference type="Pfam" id="PF00646"/>
    </source>
</evidence>
<dbReference type="Proteomes" id="UP000289738">
    <property type="component" value="Chromosome B08"/>
</dbReference>
<dbReference type="Pfam" id="PF00646">
    <property type="entry name" value="F-box"/>
    <property type="match status" value="1"/>
</dbReference>
<keyword evidence="5" id="KW-1185">Reference proteome</keyword>
<dbReference type="AlphaFoldDB" id="A0A444Y2X3"/>
<dbReference type="InterPro" id="IPR053781">
    <property type="entry name" value="F-box_AtFBL13-like"/>
</dbReference>
<dbReference type="CDD" id="cd22160">
    <property type="entry name" value="F-box_AtFBL13-like"/>
    <property type="match status" value="1"/>
</dbReference>
<evidence type="ECO:0000313" key="4">
    <source>
        <dbReference type="EMBL" id="RYQ96284.1"/>
    </source>
</evidence>
<comment type="caution">
    <text evidence="4">The sequence shown here is derived from an EMBL/GenBank/DDBJ whole genome shotgun (WGS) entry which is preliminary data.</text>
</comment>
<dbReference type="SUPFAM" id="SSF81383">
    <property type="entry name" value="F-box domain"/>
    <property type="match status" value="1"/>
</dbReference>
<dbReference type="InterPro" id="IPR006566">
    <property type="entry name" value="FBD"/>
</dbReference>
<accession>A0A444Y2X3</accession>